<keyword evidence="6" id="KW-0732">Signal</keyword>
<evidence type="ECO:0000256" key="6">
    <source>
        <dbReference type="SAM" id="SignalP"/>
    </source>
</evidence>
<evidence type="ECO:0000256" key="2">
    <source>
        <dbReference type="ARBA" id="ARBA00023008"/>
    </source>
</evidence>
<feature type="binding site" evidence="3">
    <location>
        <position position="227"/>
    </location>
    <ligand>
        <name>Cu cation</name>
        <dbReference type="ChEBI" id="CHEBI:23378"/>
    </ligand>
</feature>
<dbReference type="CDD" id="cd02968">
    <property type="entry name" value="SCO"/>
    <property type="match status" value="1"/>
</dbReference>
<dbReference type="FunCoup" id="A0A2V0NRL7">
    <property type="interactions" value="1954"/>
</dbReference>
<feature type="binding site" evidence="3">
    <location>
        <position position="312"/>
    </location>
    <ligand>
        <name>Cu cation</name>
        <dbReference type="ChEBI" id="CHEBI:23378"/>
    </ligand>
</feature>
<reference evidence="8 9" key="1">
    <citation type="journal article" date="2018" name="Sci. Rep.">
        <title>Raphidocelis subcapitata (=Pseudokirchneriella subcapitata) provides an insight into genome evolution and environmental adaptations in the Sphaeropleales.</title>
        <authorList>
            <person name="Suzuki S."/>
            <person name="Yamaguchi H."/>
            <person name="Nakajima N."/>
            <person name="Kawachi M."/>
        </authorList>
    </citation>
    <scope>NUCLEOTIDE SEQUENCE [LARGE SCALE GENOMIC DNA]</scope>
    <source>
        <strain evidence="8 9">NIES-35</strain>
    </source>
</reference>
<sequence>MAAPGPARRTLGLTASLLWRAGAAGAAPAAGVDGAARAAGRACCDAAASPGAWGRCAAAWRSFGSSGIRGTSRTSASGGWGFAARGRSTVCWPPQQRRGPAAAPPPRPAGPRLPPQGARCFSAEASGAAAPAGSGGSSSSGGGGSPISFASMLIGVAAFLGIVAVAQHKAQERVDDMMRRSQQVVGKAAVGGPFSLVDQDGKPFTHRDLLGKWSVLYFGFTHCPDICPDELEKLAEAMDLVERNQKELVLPVFITVDPQRDSPAKVKAYVKEFHPRLVGLTGSEEAVKAVSKAYRVYFHKTTDDADDYLVDHSIITYLIDPNGEFVTFYGKNFDAKGLAASIGQHIEDWRKGAAGGGGSGGGGGGGGAGSGSGAKSGPAGSQEGRAQR</sequence>
<evidence type="ECO:0000256" key="4">
    <source>
        <dbReference type="PIRSR" id="PIRSR603782-2"/>
    </source>
</evidence>
<dbReference type="GO" id="GO:0046872">
    <property type="term" value="F:metal ion binding"/>
    <property type="evidence" value="ECO:0007669"/>
    <property type="project" value="UniProtKB-KW"/>
</dbReference>
<keyword evidence="3" id="KW-0479">Metal-binding</keyword>
<accession>A0A2V0NRL7</accession>
<dbReference type="PANTHER" id="PTHR12151:SF5">
    <property type="entry name" value="AT19154P"/>
    <property type="match status" value="1"/>
</dbReference>
<dbReference type="Pfam" id="PF02630">
    <property type="entry name" value="SCO1-SenC"/>
    <property type="match status" value="1"/>
</dbReference>
<evidence type="ECO:0000313" key="8">
    <source>
        <dbReference type="EMBL" id="GBF88210.1"/>
    </source>
</evidence>
<evidence type="ECO:0000256" key="5">
    <source>
        <dbReference type="SAM" id="MobiDB-lite"/>
    </source>
</evidence>
<dbReference type="GO" id="GO:0005739">
    <property type="term" value="C:mitochondrion"/>
    <property type="evidence" value="ECO:0007669"/>
    <property type="project" value="GOC"/>
</dbReference>
<dbReference type="InParanoid" id="A0A2V0NRL7"/>
<evidence type="ECO:0000256" key="3">
    <source>
        <dbReference type="PIRSR" id="PIRSR603782-1"/>
    </source>
</evidence>
<comment type="caution">
    <text evidence="8">The sequence shown here is derived from an EMBL/GenBank/DDBJ whole genome shotgun (WGS) entry which is preliminary data.</text>
</comment>
<dbReference type="PROSITE" id="PS51352">
    <property type="entry name" value="THIOREDOXIN_2"/>
    <property type="match status" value="1"/>
</dbReference>
<feature type="disulfide bond" description="Redox-active" evidence="4">
    <location>
        <begin position="223"/>
        <end position="227"/>
    </location>
</feature>
<comment type="similarity">
    <text evidence="1">Belongs to the SCO1/2 family.</text>
</comment>
<feature type="region of interest" description="Disordered" evidence="5">
    <location>
        <begin position="90"/>
        <end position="118"/>
    </location>
</feature>
<dbReference type="Proteomes" id="UP000247498">
    <property type="component" value="Unassembled WGS sequence"/>
</dbReference>
<name>A0A2V0NRL7_9CHLO</name>
<evidence type="ECO:0000313" key="9">
    <source>
        <dbReference type="Proteomes" id="UP000247498"/>
    </source>
</evidence>
<feature type="region of interest" description="Disordered" evidence="5">
    <location>
        <begin position="351"/>
        <end position="388"/>
    </location>
</feature>
<dbReference type="Gene3D" id="3.40.30.10">
    <property type="entry name" value="Glutaredoxin"/>
    <property type="match status" value="1"/>
</dbReference>
<dbReference type="PANTHER" id="PTHR12151">
    <property type="entry name" value="ELECTRON TRANSPORT PROTIN SCO1/SENC FAMILY MEMBER"/>
    <property type="match status" value="1"/>
</dbReference>
<gene>
    <name evidence="8" type="ORF">Rsub_00922</name>
</gene>
<dbReference type="GO" id="GO:0033617">
    <property type="term" value="P:mitochondrial respiratory chain complex IV assembly"/>
    <property type="evidence" value="ECO:0007669"/>
    <property type="project" value="TreeGrafter"/>
</dbReference>
<dbReference type="AlphaFoldDB" id="A0A2V0NRL7"/>
<evidence type="ECO:0000256" key="1">
    <source>
        <dbReference type="ARBA" id="ARBA00010996"/>
    </source>
</evidence>
<feature type="domain" description="Thioredoxin" evidence="7">
    <location>
        <begin position="185"/>
        <end position="347"/>
    </location>
</feature>
<keyword evidence="2 3" id="KW-0186">Copper</keyword>
<dbReference type="STRING" id="307507.A0A2V0NRL7"/>
<feature type="compositionally biased region" description="Pro residues" evidence="5">
    <location>
        <begin position="102"/>
        <end position="114"/>
    </location>
</feature>
<keyword evidence="9" id="KW-1185">Reference proteome</keyword>
<feature type="signal peptide" evidence="6">
    <location>
        <begin position="1"/>
        <end position="26"/>
    </location>
</feature>
<feature type="compositionally biased region" description="Gly residues" evidence="5">
    <location>
        <begin position="353"/>
        <end position="374"/>
    </location>
</feature>
<keyword evidence="4" id="KW-1015">Disulfide bond</keyword>
<dbReference type="EMBL" id="BDRX01000004">
    <property type="protein sequence ID" value="GBF88210.1"/>
    <property type="molecule type" value="Genomic_DNA"/>
</dbReference>
<feature type="chain" id="PRO_5015841680" description="Thioredoxin domain-containing protein" evidence="6">
    <location>
        <begin position="27"/>
        <end position="388"/>
    </location>
</feature>
<evidence type="ECO:0000259" key="7">
    <source>
        <dbReference type="PROSITE" id="PS51352"/>
    </source>
</evidence>
<dbReference type="OrthoDB" id="270009at2759"/>
<feature type="binding site" evidence="3">
    <location>
        <position position="223"/>
    </location>
    <ligand>
        <name>Cu cation</name>
        <dbReference type="ChEBI" id="CHEBI:23378"/>
    </ligand>
</feature>
<dbReference type="InterPro" id="IPR013766">
    <property type="entry name" value="Thioredoxin_domain"/>
</dbReference>
<dbReference type="FunFam" id="3.40.30.10:FF:000013">
    <property type="entry name" value="Blast:Protein SCO1 homolog, mitochondrial"/>
    <property type="match status" value="1"/>
</dbReference>
<protein>
    <recommendedName>
        <fullName evidence="7">Thioredoxin domain-containing protein</fullName>
    </recommendedName>
</protein>
<dbReference type="SUPFAM" id="SSF52833">
    <property type="entry name" value="Thioredoxin-like"/>
    <property type="match status" value="1"/>
</dbReference>
<organism evidence="8 9">
    <name type="scientific">Raphidocelis subcapitata</name>
    <dbReference type="NCBI Taxonomy" id="307507"/>
    <lineage>
        <taxon>Eukaryota</taxon>
        <taxon>Viridiplantae</taxon>
        <taxon>Chlorophyta</taxon>
        <taxon>core chlorophytes</taxon>
        <taxon>Chlorophyceae</taxon>
        <taxon>CS clade</taxon>
        <taxon>Sphaeropleales</taxon>
        <taxon>Selenastraceae</taxon>
        <taxon>Raphidocelis</taxon>
    </lineage>
</organism>
<dbReference type="InterPro" id="IPR003782">
    <property type="entry name" value="SCO1/SenC"/>
</dbReference>
<proteinExistence type="inferred from homology"/>
<dbReference type="InterPro" id="IPR036249">
    <property type="entry name" value="Thioredoxin-like_sf"/>
</dbReference>